<dbReference type="EMBL" id="GBRH01273470">
    <property type="protein sequence ID" value="JAD24425.1"/>
    <property type="molecule type" value="Transcribed_RNA"/>
</dbReference>
<evidence type="ECO:0000313" key="1">
    <source>
        <dbReference type="EMBL" id="JAD24425.1"/>
    </source>
</evidence>
<protein>
    <submittedName>
        <fullName evidence="1">Uncharacterized protein</fullName>
    </submittedName>
</protein>
<name>A0A0A8YGJ6_ARUDO</name>
<organism evidence="1">
    <name type="scientific">Arundo donax</name>
    <name type="common">Giant reed</name>
    <name type="synonym">Donax arundinaceus</name>
    <dbReference type="NCBI Taxonomy" id="35708"/>
    <lineage>
        <taxon>Eukaryota</taxon>
        <taxon>Viridiplantae</taxon>
        <taxon>Streptophyta</taxon>
        <taxon>Embryophyta</taxon>
        <taxon>Tracheophyta</taxon>
        <taxon>Spermatophyta</taxon>
        <taxon>Magnoliopsida</taxon>
        <taxon>Liliopsida</taxon>
        <taxon>Poales</taxon>
        <taxon>Poaceae</taxon>
        <taxon>PACMAD clade</taxon>
        <taxon>Arundinoideae</taxon>
        <taxon>Arundineae</taxon>
        <taxon>Arundo</taxon>
    </lineage>
</organism>
<sequence>MLQIMMQADNLRQL</sequence>
<accession>A0A0A8YGJ6</accession>
<reference evidence="1" key="1">
    <citation type="submission" date="2014-09" db="EMBL/GenBank/DDBJ databases">
        <authorList>
            <person name="Magalhaes I.L.F."/>
            <person name="Oliveira U."/>
            <person name="Santos F.R."/>
            <person name="Vidigal T.H.D.A."/>
            <person name="Brescovit A.D."/>
            <person name="Santos A.J."/>
        </authorList>
    </citation>
    <scope>NUCLEOTIDE SEQUENCE</scope>
    <source>
        <tissue evidence="1">Shoot tissue taken approximately 20 cm above the soil surface</tissue>
    </source>
</reference>
<reference evidence="1" key="2">
    <citation type="journal article" date="2015" name="Data Brief">
        <title>Shoot transcriptome of the giant reed, Arundo donax.</title>
        <authorList>
            <person name="Barrero R.A."/>
            <person name="Guerrero F.D."/>
            <person name="Moolhuijzen P."/>
            <person name="Goolsby J.A."/>
            <person name="Tidwell J."/>
            <person name="Bellgard S.E."/>
            <person name="Bellgard M.I."/>
        </authorList>
    </citation>
    <scope>NUCLEOTIDE SEQUENCE</scope>
    <source>
        <tissue evidence="1">Shoot tissue taken approximately 20 cm above the soil surface</tissue>
    </source>
</reference>
<proteinExistence type="predicted"/>